<evidence type="ECO:0000256" key="1">
    <source>
        <dbReference type="SAM" id="Coils"/>
    </source>
</evidence>
<dbReference type="EMBL" id="JBBCAQ010000019">
    <property type="protein sequence ID" value="KAK7595211.1"/>
    <property type="molecule type" value="Genomic_DNA"/>
</dbReference>
<evidence type="ECO:0000313" key="4">
    <source>
        <dbReference type="Proteomes" id="UP001367676"/>
    </source>
</evidence>
<sequence length="112" mass="11718">MPASRPRIEPPALLPVSAHQTTYPTNGTELPPIVTPNATSAAPTSVTPSISLPCVSVTPTAPPADVATLQATLNKLQATLAEERRQRQTISARIAALEAENARLKALTTTSK</sequence>
<name>A0AAN9TMR5_9HEMI</name>
<keyword evidence="4" id="KW-1185">Reference proteome</keyword>
<dbReference type="Proteomes" id="UP001367676">
    <property type="component" value="Unassembled WGS sequence"/>
</dbReference>
<organism evidence="3 4">
    <name type="scientific">Parthenolecanium corni</name>
    <dbReference type="NCBI Taxonomy" id="536013"/>
    <lineage>
        <taxon>Eukaryota</taxon>
        <taxon>Metazoa</taxon>
        <taxon>Ecdysozoa</taxon>
        <taxon>Arthropoda</taxon>
        <taxon>Hexapoda</taxon>
        <taxon>Insecta</taxon>
        <taxon>Pterygota</taxon>
        <taxon>Neoptera</taxon>
        <taxon>Paraneoptera</taxon>
        <taxon>Hemiptera</taxon>
        <taxon>Sternorrhyncha</taxon>
        <taxon>Coccoidea</taxon>
        <taxon>Coccidae</taxon>
        <taxon>Parthenolecanium</taxon>
    </lineage>
</organism>
<protein>
    <submittedName>
        <fullName evidence="3">Uncharacterized protein</fullName>
    </submittedName>
</protein>
<keyword evidence="1" id="KW-0175">Coiled coil</keyword>
<feature type="region of interest" description="Disordered" evidence="2">
    <location>
        <begin position="1"/>
        <end position="42"/>
    </location>
</feature>
<comment type="caution">
    <text evidence="3">The sequence shown here is derived from an EMBL/GenBank/DDBJ whole genome shotgun (WGS) entry which is preliminary data.</text>
</comment>
<gene>
    <name evidence="3" type="ORF">V9T40_001644</name>
</gene>
<feature type="compositionally biased region" description="Polar residues" evidence="2">
    <location>
        <begin position="18"/>
        <end position="28"/>
    </location>
</feature>
<dbReference type="AlphaFoldDB" id="A0AAN9TMR5"/>
<feature type="coiled-coil region" evidence="1">
    <location>
        <begin position="66"/>
        <end position="107"/>
    </location>
</feature>
<proteinExistence type="predicted"/>
<accession>A0AAN9TMR5</accession>
<evidence type="ECO:0000313" key="3">
    <source>
        <dbReference type="EMBL" id="KAK7595211.1"/>
    </source>
</evidence>
<reference evidence="3 4" key="1">
    <citation type="submission" date="2024-03" db="EMBL/GenBank/DDBJ databases">
        <title>Adaptation during the transition from Ophiocordyceps entomopathogen to insect associate is accompanied by gene loss and intensified selection.</title>
        <authorList>
            <person name="Ward C.M."/>
            <person name="Onetto C.A."/>
            <person name="Borneman A.R."/>
        </authorList>
    </citation>
    <scope>NUCLEOTIDE SEQUENCE [LARGE SCALE GENOMIC DNA]</scope>
    <source>
        <strain evidence="3">AWRI1</strain>
        <tissue evidence="3">Single Adult Female</tissue>
    </source>
</reference>
<evidence type="ECO:0000256" key="2">
    <source>
        <dbReference type="SAM" id="MobiDB-lite"/>
    </source>
</evidence>